<feature type="transmembrane region" description="Helical" evidence="1">
    <location>
        <begin position="333"/>
        <end position="355"/>
    </location>
</feature>
<organism evidence="2 3">
    <name type="scientific">Candidatus Alectryocaccomicrobium excrementavium</name>
    <dbReference type="NCBI Taxonomy" id="2840668"/>
    <lineage>
        <taxon>Bacteria</taxon>
        <taxon>Bacillati</taxon>
        <taxon>Bacillota</taxon>
        <taxon>Clostridia</taxon>
        <taxon>Candidatus Alectryocaccomicrobium</taxon>
    </lineage>
</organism>
<dbReference type="AlphaFoldDB" id="A0A9D1G0I5"/>
<comment type="caution">
    <text evidence="2">The sequence shown here is derived from an EMBL/GenBank/DDBJ whole genome shotgun (WGS) entry which is preliminary data.</text>
</comment>
<feature type="transmembrane region" description="Helical" evidence="1">
    <location>
        <begin position="425"/>
        <end position="445"/>
    </location>
</feature>
<feature type="transmembrane region" description="Helical" evidence="1">
    <location>
        <begin position="61"/>
        <end position="82"/>
    </location>
</feature>
<accession>A0A9D1G0I5</accession>
<protein>
    <submittedName>
        <fullName evidence="2">ABC transporter permease</fullName>
    </submittedName>
</protein>
<feature type="transmembrane region" description="Helical" evidence="1">
    <location>
        <begin position="292"/>
        <end position="313"/>
    </location>
</feature>
<dbReference type="Proteomes" id="UP000824140">
    <property type="component" value="Unassembled WGS sequence"/>
</dbReference>
<gene>
    <name evidence="2" type="ORF">IAA84_07130</name>
</gene>
<proteinExistence type="predicted"/>
<feature type="transmembrane region" description="Helical" evidence="1">
    <location>
        <begin position="103"/>
        <end position="129"/>
    </location>
</feature>
<dbReference type="Pfam" id="PF12730">
    <property type="entry name" value="ABC2_membrane_4"/>
    <property type="match status" value="2"/>
</dbReference>
<name>A0A9D1G0I5_9FIRM</name>
<feature type="transmembrane region" description="Helical" evidence="1">
    <location>
        <begin position="376"/>
        <end position="405"/>
    </location>
</feature>
<dbReference type="EMBL" id="DVJN01000142">
    <property type="protein sequence ID" value="HIS92777.1"/>
    <property type="molecule type" value="Genomic_DNA"/>
</dbReference>
<feature type="transmembrane region" description="Helical" evidence="1">
    <location>
        <begin position="503"/>
        <end position="524"/>
    </location>
</feature>
<evidence type="ECO:0000313" key="2">
    <source>
        <dbReference type="EMBL" id="HIS92777.1"/>
    </source>
</evidence>
<feature type="transmembrane region" description="Helical" evidence="1">
    <location>
        <begin position="216"/>
        <end position="235"/>
    </location>
</feature>
<feature type="transmembrane region" description="Helical" evidence="1">
    <location>
        <begin position="452"/>
        <end position="474"/>
    </location>
</feature>
<keyword evidence="1" id="KW-0812">Transmembrane</keyword>
<keyword evidence="1" id="KW-0472">Membrane</keyword>
<dbReference type="CDD" id="cd21809">
    <property type="entry name" value="ABC-2_lan_permease-like"/>
    <property type="match status" value="1"/>
</dbReference>
<feature type="transmembrane region" description="Helical" evidence="1">
    <location>
        <begin position="171"/>
        <end position="196"/>
    </location>
</feature>
<sequence>MMFILEGKKARRTGWFPAALAGCALAAAFPILNMAFRAEAYRSLPGTALEILLAANWQVMALLHVLLVVMGACLLYHTEFASNAIQKMRTLPLQEWRLFLGKWALLLAVTAGALCVEYLGLAFCAWHWFGECALLSEEWGKNVLFALGMTLPALSLSLVIASACRKLWISLGAGVILVFAATMFIPLDGAAALFPFALPFRVLAGMDGETARTYEMAAALETLLSLAAEGIVLRARNASHARKRSHPAVPAGETPQERFGVLPAHLPVSARPAGHFLTCVRMEGKKLRHSKILLLLGFSAVFLWLPSLMNLELALEAKSAGLSPEDNYRIQGFLAMTWFLYPACMAVCTVLLTQVERSHHGLVKMLTLPLRPAKWCAAKFVVLLFLAALQVLASTAAYFCSATVATLVKGYSFLTPPLLALKEGAMVYLTSIPMLAFFWMIAVAVRTPAFSMGISLAAIVPSVFAINTRLWHIYPPCYPLYWANWERTHLAGDWNAPFPLLPWLPIALGITVLCLWVACARYGAAQRK</sequence>
<reference evidence="2" key="2">
    <citation type="journal article" date="2021" name="PeerJ">
        <title>Extensive microbial diversity within the chicken gut microbiome revealed by metagenomics and culture.</title>
        <authorList>
            <person name="Gilroy R."/>
            <person name="Ravi A."/>
            <person name="Getino M."/>
            <person name="Pursley I."/>
            <person name="Horton D.L."/>
            <person name="Alikhan N.F."/>
            <person name="Baker D."/>
            <person name="Gharbi K."/>
            <person name="Hall N."/>
            <person name="Watson M."/>
            <person name="Adriaenssens E.M."/>
            <person name="Foster-Nyarko E."/>
            <person name="Jarju S."/>
            <person name="Secka A."/>
            <person name="Antonio M."/>
            <person name="Oren A."/>
            <person name="Chaudhuri R.R."/>
            <person name="La Ragione R."/>
            <person name="Hildebrand F."/>
            <person name="Pallen M.J."/>
        </authorList>
    </citation>
    <scope>NUCLEOTIDE SEQUENCE</scope>
    <source>
        <strain evidence="2">13766</strain>
    </source>
</reference>
<reference evidence="2" key="1">
    <citation type="submission" date="2020-10" db="EMBL/GenBank/DDBJ databases">
        <authorList>
            <person name="Gilroy R."/>
        </authorList>
    </citation>
    <scope>NUCLEOTIDE SEQUENCE</scope>
    <source>
        <strain evidence="2">13766</strain>
    </source>
</reference>
<keyword evidence="1" id="KW-1133">Transmembrane helix</keyword>
<feature type="transmembrane region" description="Helical" evidence="1">
    <location>
        <begin position="144"/>
        <end position="164"/>
    </location>
</feature>
<evidence type="ECO:0000256" key="1">
    <source>
        <dbReference type="SAM" id="Phobius"/>
    </source>
</evidence>
<evidence type="ECO:0000313" key="3">
    <source>
        <dbReference type="Proteomes" id="UP000824140"/>
    </source>
</evidence>